<organism evidence="1 2">
    <name type="scientific">Rhodococcoides kyotonense</name>
    <dbReference type="NCBI Taxonomy" id="398843"/>
    <lineage>
        <taxon>Bacteria</taxon>
        <taxon>Bacillati</taxon>
        <taxon>Actinomycetota</taxon>
        <taxon>Actinomycetes</taxon>
        <taxon>Mycobacteriales</taxon>
        <taxon>Nocardiaceae</taxon>
        <taxon>Rhodococcoides</taxon>
    </lineage>
</organism>
<dbReference type="Gene3D" id="3.40.50.1820">
    <property type="entry name" value="alpha/beta hydrolase"/>
    <property type="match status" value="2"/>
</dbReference>
<comment type="caution">
    <text evidence="1">The sequence shown here is derived from an EMBL/GenBank/DDBJ whole genome shotgun (WGS) entry which is preliminary data.</text>
</comment>
<accession>A0A177YKJ7</accession>
<evidence type="ECO:0008006" key="3">
    <source>
        <dbReference type="Google" id="ProtNLM"/>
    </source>
</evidence>
<dbReference type="GO" id="GO:0004806">
    <property type="term" value="F:triacylglycerol lipase activity"/>
    <property type="evidence" value="ECO:0007669"/>
    <property type="project" value="InterPro"/>
</dbReference>
<dbReference type="InterPro" id="IPR005152">
    <property type="entry name" value="Lipase_secreted"/>
</dbReference>
<dbReference type="PROSITE" id="PS51257">
    <property type="entry name" value="PROKAR_LIPOPROTEIN"/>
    <property type="match status" value="1"/>
</dbReference>
<dbReference type="Pfam" id="PF03583">
    <property type="entry name" value="LIP"/>
    <property type="match status" value="1"/>
</dbReference>
<dbReference type="PIRSF" id="PIRSF029171">
    <property type="entry name" value="Esterase_LipA"/>
    <property type="match status" value="1"/>
</dbReference>
<evidence type="ECO:0000313" key="1">
    <source>
        <dbReference type="EMBL" id="OAK56077.1"/>
    </source>
</evidence>
<dbReference type="PANTHER" id="PTHR34853:SF1">
    <property type="entry name" value="LIPASE 5"/>
    <property type="match status" value="1"/>
</dbReference>
<sequence length="409" mass="42022">MGSRLGSAGAGAMRLKLVAALSLSLLLAGCAATPSLFAVPGIAAFALRDRPSEPIEIAENGTGPGSIVSAETMPNLPWSVTRSGLNAARVVYRSVGDVEVSGSMFTPTGDAPDGGWPVISFGHGTTGIDEACGPSLSSDLLGVAPLVAGYTAAGFAVAITDYEGLGHPGVHPYLDNIAAGYNMIDAVRALGHVFPNVSSRWVAFGGSQGGGAAWAANEQAGYAPELEMLGSVSLAPGANMAGLVDKAQRGTLTADQAPLLQWVLESLSRKLPGLDLDLYRSGNVAADWDALSACTPDGASARSEAAKRIGPTDLAPKTEDAAGLLRYFLDEMSVPQQGATAPMLVVYGDADTYIDAVWTDEAVRRACALGDTVAIDRQPGKGHGDVDGTAVNHWIGERFADEPAVDDCK</sequence>
<dbReference type="EMBL" id="LVHI01000006">
    <property type="protein sequence ID" value="OAK56077.1"/>
    <property type="molecule type" value="Genomic_DNA"/>
</dbReference>
<dbReference type="InterPro" id="IPR029058">
    <property type="entry name" value="AB_hydrolase_fold"/>
</dbReference>
<name>A0A177YKJ7_9NOCA</name>
<dbReference type="PANTHER" id="PTHR34853">
    <property type="match status" value="1"/>
</dbReference>
<proteinExistence type="predicted"/>
<keyword evidence="2" id="KW-1185">Reference proteome</keyword>
<gene>
    <name evidence="1" type="ORF">A3K89_17945</name>
</gene>
<reference evidence="1 2" key="1">
    <citation type="submission" date="2016-03" db="EMBL/GenBank/DDBJ databases">
        <title>Genome sequence of Rhodococcus kyotonensis KB10.</title>
        <authorList>
            <person name="Jeong H."/>
            <person name="Hong C.E."/>
            <person name="Jo S.H."/>
            <person name="Park J.M."/>
        </authorList>
    </citation>
    <scope>NUCLEOTIDE SEQUENCE [LARGE SCALE GENOMIC DNA]</scope>
    <source>
        <strain evidence="1 2">KB10</strain>
    </source>
</reference>
<dbReference type="GO" id="GO:0016042">
    <property type="term" value="P:lipid catabolic process"/>
    <property type="evidence" value="ECO:0007669"/>
    <property type="project" value="InterPro"/>
</dbReference>
<dbReference type="AlphaFoldDB" id="A0A177YKJ7"/>
<dbReference type="Proteomes" id="UP000077519">
    <property type="component" value="Unassembled WGS sequence"/>
</dbReference>
<evidence type="ECO:0000313" key="2">
    <source>
        <dbReference type="Proteomes" id="UP000077519"/>
    </source>
</evidence>
<protein>
    <recommendedName>
        <fullName evidence="3">Secretory lipase</fullName>
    </recommendedName>
</protein>
<dbReference type="SUPFAM" id="SSF53474">
    <property type="entry name" value="alpha/beta-Hydrolases"/>
    <property type="match status" value="1"/>
</dbReference>